<dbReference type="Gene3D" id="2.60.120.40">
    <property type="match status" value="1"/>
</dbReference>
<gene>
    <name evidence="1" type="ORF">BW425_26480</name>
</gene>
<dbReference type="Proteomes" id="UP000195321">
    <property type="component" value="Unassembled WGS sequence"/>
</dbReference>
<dbReference type="RefSeq" id="WP_016113390.1">
    <property type="nucleotide sequence ID" value="NZ_JARHXM010000158.1"/>
</dbReference>
<evidence type="ECO:0000313" key="2">
    <source>
        <dbReference type="Proteomes" id="UP000195321"/>
    </source>
</evidence>
<dbReference type="InterPro" id="IPR008983">
    <property type="entry name" value="Tumour_necrosis_fac-like_dom"/>
</dbReference>
<dbReference type="SUPFAM" id="SSF49842">
    <property type="entry name" value="TNF-like"/>
    <property type="match status" value="1"/>
</dbReference>
<protein>
    <recommendedName>
        <fullName evidence="3">C1q domain-containing protein</fullName>
    </recommendedName>
</protein>
<organism evidence="1 2">
    <name type="scientific">Bacillus pseudomycoides</name>
    <dbReference type="NCBI Taxonomy" id="64104"/>
    <lineage>
        <taxon>Bacteria</taxon>
        <taxon>Bacillati</taxon>
        <taxon>Bacillota</taxon>
        <taxon>Bacilli</taxon>
        <taxon>Bacillales</taxon>
        <taxon>Bacillaceae</taxon>
        <taxon>Bacillus</taxon>
        <taxon>Bacillus cereus group</taxon>
    </lineage>
</organism>
<sequence>MSSKNRLHFNPCEFPLPIQGSSGSTPQSAFRAVRDVTNASIPVPADTDVQVLYPNEQYDLINEHSTFTSTFIPETKGIYSIIASVQFSPVTFTNPYRVRIAIRVNNTDVSRDNDFFSIIPFDNDVSVSTNIQLNAGDQVQVFVQSSVAGEIVSDPATTHFEATRFPSPT</sequence>
<dbReference type="AlphaFoldDB" id="A0A1Y3M6A0"/>
<comment type="caution">
    <text evidence="1">The sequence shown here is derived from an EMBL/GenBank/DDBJ whole genome shotgun (WGS) entry which is preliminary data.</text>
</comment>
<name>A0A1Y3M6A0_9BACI</name>
<evidence type="ECO:0000313" key="1">
    <source>
        <dbReference type="EMBL" id="OUM45945.1"/>
    </source>
</evidence>
<accession>A0A1Y3M6A0</accession>
<reference evidence="1 2" key="1">
    <citation type="submission" date="2017-02" db="EMBL/GenBank/DDBJ databases">
        <title>Bacillus pseudomycoides isolate FSL K6-0042.</title>
        <authorList>
            <person name="Kovac J."/>
        </authorList>
    </citation>
    <scope>NUCLEOTIDE SEQUENCE [LARGE SCALE GENOMIC DNA]</scope>
    <source>
        <strain evidence="1 2">FSL K6-0042</strain>
    </source>
</reference>
<dbReference type="EMBL" id="MWPX01000072">
    <property type="protein sequence ID" value="OUM45945.1"/>
    <property type="molecule type" value="Genomic_DNA"/>
</dbReference>
<evidence type="ECO:0008006" key="3">
    <source>
        <dbReference type="Google" id="ProtNLM"/>
    </source>
</evidence>
<proteinExistence type="predicted"/>